<evidence type="ECO:0000313" key="3">
    <source>
        <dbReference type="Proteomes" id="UP000633619"/>
    </source>
</evidence>
<accession>A0A8I1A3Z3</accession>
<dbReference type="AlphaFoldDB" id="A0A8I1A3Z3"/>
<name>A0A8I1A3Z3_THEIN</name>
<dbReference type="Proteomes" id="UP000633619">
    <property type="component" value="Unassembled WGS sequence"/>
</dbReference>
<proteinExistence type="predicted"/>
<dbReference type="InterPro" id="IPR024978">
    <property type="entry name" value="Homeodomain_phBC6A51-type"/>
</dbReference>
<dbReference type="RefSeq" id="WP_181729173.1">
    <property type="nucleotide sequence ID" value="NZ_JACEIR010000001.1"/>
</dbReference>
<evidence type="ECO:0000313" key="2">
    <source>
        <dbReference type="EMBL" id="MBH8594068.1"/>
    </source>
</evidence>
<sequence length="132" mass="15076">MAGNRPKFLDERHYKAIEMLVAGEYTMQEIADEVGISRRQLYNWMNWDLFSNTLNKMIVNSSKNRLTEVLNAMVDAAVEDKSAAAAKLIFEAHELIGKKPEVNVNVNNGGVDYDAIKESLRQFRQAKQKKDK</sequence>
<gene>
    <name evidence="2" type="ORF">I8U20_01840</name>
</gene>
<organism evidence="2 3">
    <name type="scientific">Thermoactinomyces intermedius</name>
    <dbReference type="NCBI Taxonomy" id="2024"/>
    <lineage>
        <taxon>Bacteria</taxon>
        <taxon>Bacillati</taxon>
        <taxon>Bacillota</taxon>
        <taxon>Bacilli</taxon>
        <taxon>Bacillales</taxon>
        <taxon>Thermoactinomycetaceae</taxon>
        <taxon>Thermoactinomyces</taxon>
    </lineage>
</organism>
<feature type="domain" description="Homeodomain phBC6A51-type" evidence="1">
    <location>
        <begin position="9"/>
        <end position="109"/>
    </location>
</feature>
<dbReference type="Pfam" id="PF13022">
    <property type="entry name" value="HTH_Tnp_1_2"/>
    <property type="match status" value="1"/>
</dbReference>
<reference evidence="2 3" key="1">
    <citation type="submission" date="2020-12" db="EMBL/GenBank/DDBJ databases">
        <title>WGS of Thermoactinomyces spp.</title>
        <authorList>
            <person name="Cheng K."/>
        </authorList>
    </citation>
    <scope>NUCLEOTIDE SEQUENCE [LARGE SCALE GENOMIC DNA]</scope>
    <source>
        <strain evidence="3">CICC 10671\DSM 43846</strain>
    </source>
</reference>
<comment type="caution">
    <text evidence="2">The sequence shown here is derived from an EMBL/GenBank/DDBJ whole genome shotgun (WGS) entry which is preliminary data.</text>
</comment>
<evidence type="ECO:0000259" key="1">
    <source>
        <dbReference type="Pfam" id="PF13022"/>
    </source>
</evidence>
<protein>
    <submittedName>
        <fullName evidence="2">Helix-turn-helix domain-containing protein</fullName>
    </submittedName>
</protein>
<keyword evidence="3" id="KW-1185">Reference proteome</keyword>
<dbReference type="Gene3D" id="1.10.10.60">
    <property type="entry name" value="Homeodomain-like"/>
    <property type="match status" value="1"/>
</dbReference>
<dbReference type="InterPro" id="IPR009057">
    <property type="entry name" value="Homeodomain-like_sf"/>
</dbReference>
<dbReference type="SUPFAM" id="SSF46689">
    <property type="entry name" value="Homeodomain-like"/>
    <property type="match status" value="1"/>
</dbReference>
<dbReference type="EMBL" id="JAECVW010000001">
    <property type="protein sequence ID" value="MBH8594068.1"/>
    <property type="molecule type" value="Genomic_DNA"/>
</dbReference>